<evidence type="ECO:0000256" key="5">
    <source>
        <dbReference type="ARBA" id="ARBA00022748"/>
    </source>
</evidence>
<dbReference type="GO" id="GO:0015232">
    <property type="term" value="F:heme transmembrane transporter activity"/>
    <property type="evidence" value="ECO:0007669"/>
    <property type="project" value="InterPro"/>
</dbReference>
<dbReference type="GO" id="GO:0020037">
    <property type="term" value="F:heme binding"/>
    <property type="evidence" value="ECO:0007669"/>
    <property type="project" value="InterPro"/>
</dbReference>
<feature type="transmembrane region" description="Helical" evidence="7">
    <location>
        <begin position="175"/>
        <end position="196"/>
    </location>
</feature>
<dbReference type="InterPro" id="IPR002541">
    <property type="entry name" value="Cyt_c_assembly"/>
</dbReference>
<dbReference type="EMBL" id="UINC01150305">
    <property type="protein sequence ID" value="SVD43273.1"/>
    <property type="molecule type" value="Genomic_DNA"/>
</dbReference>
<sequence>MSDLGTIALMCSLALSLYGTAVPHLGVRSNNWNLVRSVQHASILSFLLITLASAVLLEALVSNDFSIQYVWGHSSRDMPLFYKITSFWGGLEGSLLFWVLVQSFFIMIVAFRYQYTNREIIPYVLATLNGIMSFLLVLLIVWSNPLESQAVIPQDGRGLNPLLQHPAMAIHPPSLYLGFIGFSIPFAFAMGGLMRGKLDNEWVLTTRRWTLLSWYFLSAGLILGGQWAYEELGWGGFWAWDPVENAALMPWLTG</sequence>
<keyword evidence="7" id="KW-1133">Transmembrane helix</keyword>
<dbReference type="PANTHER" id="PTHR43653">
    <property type="entry name" value="CYTOCHROME C ASSEMBLY PROTEIN-RELATED"/>
    <property type="match status" value="1"/>
</dbReference>
<keyword evidence="5" id="KW-0201">Cytochrome c-type biogenesis</keyword>
<feature type="domain" description="Cytochrome c assembly protein" evidence="8">
    <location>
        <begin position="88"/>
        <end position="253"/>
    </location>
</feature>
<keyword evidence="7" id="KW-0812">Transmembrane</keyword>
<evidence type="ECO:0000256" key="6">
    <source>
        <dbReference type="ARBA" id="ARBA00037230"/>
    </source>
</evidence>
<comment type="subcellular location">
    <subcellularLocation>
        <location evidence="1">Cell inner membrane</location>
        <topology evidence="1">Multi-pass membrane protein</topology>
    </subcellularLocation>
</comment>
<dbReference type="PRINTS" id="PR01411">
    <property type="entry name" value="CCMFBIOGNSIS"/>
</dbReference>
<feature type="transmembrane region" description="Helical" evidence="7">
    <location>
        <begin position="120"/>
        <end position="142"/>
    </location>
</feature>
<feature type="transmembrane region" description="Helical" evidence="7">
    <location>
        <begin position="95"/>
        <end position="113"/>
    </location>
</feature>
<evidence type="ECO:0000259" key="8">
    <source>
        <dbReference type="Pfam" id="PF01578"/>
    </source>
</evidence>
<evidence type="ECO:0000256" key="3">
    <source>
        <dbReference type="ARBA" id="ARBA00022475"/>
    </source>
</evidence>
<feature type="non-terminal residue" evidence="9">
    <location>
        <position position="254"/>
    </location>
</feature>
<gene>
    <name evidence="9" type="ORF">METZ01_LOCUS396127</name>
</gene>
<dbReference type="PANTHER" id="PTHR43653:SF1">
    <property type="entry name" value="CYTOCHROME C-TYPE BIOGENESIS PROTEIN CCMF"/>
    <property type="match status" value="1"/>
</dbReference>
<comment type="function">
    <text evidence="6">Required for the biogenesis of c-type cytochromes. Possible subunit of a heme lyase.</text>
</comment>
<evidence type="ECO:0000256" key="1">
    <source>
        <dbReference type="ARBA" id="ARBA00004429"/>
    </source>
</evidence>
<name>A0A382V9V5_9ZZZZ</name>
<feature type="transmembrane region" description="Helical" evidence="7">
    <location>
        <begin position="38"/>
        <end position="61"/>
    </location>
</feature>
<comment type="similarity">
    <text evidence="2">Belongs to the CcmF/CycK/Ccl1/NrfE/CcsA family.</text>
</comment>
<evidence type="ECO:0000313" key="9">
    <source>
        <dbReference type="EMBL" id="SVD43273.1"/>
    </source>
</evidence>
<protein>
    <recommendedName>
        <fullName evidence="8">Cytochrome c assembly protein domain-containing protein</fullName>
    </recommendedName>
</protein>
<keyword evidence="3" id="KW-1003">Cell membrane</keyword>
<proteinExistence type="inferred from homology"/>
<dbReference type="InterPro" id="IPR003568">
    <property type="entry name" value="Cyt_c_biogenesis_CcmF"/>
</dbReference>
<dbReference type="Pfam" id="PF01578">
    <property type="entry name" value="Cytochrom_C_asm"/>
    <property type="match status" value="1"/>
</dbReference>
<dbReference type="PRINTS" id="PR01410">
    <property type="entry name" value="CCBIOGENESIS"/>
</dbReference>
<dbReference type="GO" id="GO:0005886">
    <property type="term" value="C:plasma membrane"/>
    <property type="evidence" value="ECO:0007669"/>
    <property type="project" value="UniProtKB-SubCell"/>
</dbReference>
<dbReference type="GO" id="GO:0017004">
    <property type="term" value="P:cytochrome complex assembly"/>
    <property type="evidence" value="ECO:0007669"/>
    <property type="project" value="UniProtKB-KW"/>
</dbReference>
<accession>A0A382V9V5</accession>
<keyword evidence="4" id="KW-0997">Cell inner membrane</keyword>
<dbReference type="InterPro" id="IPR003567">
    <property type="entry name" value="Cyt_c_biogenesis"/>
</dbReference>
<organism evidence="9">
    <name type="scientific">marine metagenome</name>
    <dbReference type="NCBI Taxonomy" id="408172"/>
    <lineage>
        <taxon>unclassified sequences</taxon>
        <taxon>metagenomes</taxon>
        <taxon>ecological metagenomes</taxon>
    </lineage>
</organism>
<keyword evidence="7" id="KW-0472">Membrane</keyword>
<feature type="transmembrane region" description="Helical" evidence="7">
    <location>
        <begin position="208"/>
        <end position="229"/>
    </location>
</feature>
<evidence type="ECO:0000256" key="2">
    <source>
        <dbReference type="ARBA" id="ARBA00009186"/>
    </source>
</evidence>
<evidence type="ECO:0000256" key="4">
    <source>
        <dbReference type="ARBA" id="ARBA00022519"/>
    </source>
</evidence>
<evidence type="ECO:0000256" key="7">
    <source>
        <dbReference type="SAM" id="Phobius"/>
    </source>
</evidence>
<dbReference type="AlphaFoldDB" id="A0A382V9V5"/>
<feature type="transmembrane region" description="Helical" evidence="7">
    <location>
        <begin position="6"/>
        <end position="26"/>
    </location>
</feature>
<reference evidence="9" key="1">
    <citation type="submission" date="2018-05" db="EMBL/GenBank/DDBJ databases">
        <authorList>
            <person name="Lanie J.A."/>
            <person name="Ng W.-L."/>
            <person name="Kazmierczak K.M."/>
            <person name="Andrzejewski T.M."/>
            <person name="Davidsen T.M."/>
            <person name="Wayne K.J."/>
            <person name="Tettelin H."/>
            <person name="Glass J.I."/>
            <person name="Rusch D."/>
            <person name="Podicherti R."/>
            <person name="Tsui H.-C.T."/>
            <person name="Winkler M.E."/>
        </authorList>
    </citation>
    <scope>NUCLEOTIDE SEQUENCE</scope>
</reference>